<evidence type="ECO:0000259" key="2">
    <source>
        <dbReference type="PROSITE" id="PS50191"/>
    </source>
</evidence>
<dbReference type="EMBL" id="KI545873">
    <property type="protein sequence ID" value="EST06435.1"/>
    <property type="molecule type" value="Genomic_DNA"/>
</dbReference>
<dbReference type="PROSITE" id="PS50191">
    <property type="entry name" value="CRAL_TRIO"/>
    <property type="match status" value="1"/>
</dbReference>
<dbReference type="InterPro" id="IPR036865">
    <property type="entry name" value="CRAL-TRIO_dom_sf"/>
</dbReference>
<dbReference type="InterPro" id="IPR052432">
    <property type="entry name" value="PITP/CRAL-TRIO"/>
</dbReference>
<proteinExistence type="predicted"/>
<name>V5EMS9_KALBG</name>
<dbReference type="Pfam" id="PF00650">
    <property type="entry name" value="CRAL_TRIO"/>
    <property type="match status" value="1"/>
</dbReference>
<dbReference type="InterPro" id="IPR001251">
    <property type="entry name" value="CRAL-TRIO_dom"/>
</dbReference>
<organism evidence="3 4">
    <name type="scientific">Kalmanozyma brasiliensis (strain GHG001)</name>
    <name type="common">Yeast</name>
    <name type="synonym">Pseudozyma brasiliensis</name>
    <dbReference type="NCBI Taxonomy" id="1365824"/>
    <lineage>
        <taxon>Eukaryota</taxon>
        <taxon>Fungi</taxon>
        <taxon>Dikarya</taxon>
        <taxon>Basidiomycota</taxon>
        <taxon>Ustilaginomycotina</taxon>
        <taxon>Ustilaginomycetes</taxon>
        <taxon>Ustilaginales</taxon>
        <taxon>Ustilaginaceae</taxon>
        <taxon>Kalmanozyma</taxon>
    </lineage>
</organism>
<dbReference type="Pfam" id="PF03765">
    <property type="entry name" value="CRAL_TRIO_N"/>
    <property type="match status" value="1"/>
</dbReference>
<dbReference type="STRING" id="1365824.V5EMS9"/>
<dbReference type="Proteomes" id="UP000019377">
    <property type="component" value="Unassembled WGS sequence"/>
</dbReference>
<dbReference type="InterPro" id="IPR011074">
    <property type="entry name" value="CRAL/TRIO_N_dom"/>
</dbReference>
<dbReference type="Gene3D" id="3.40.525.10">
    <property type="entry name" value="CRAL-TRIO lipid binding domain"/>
    <property type="match status" value="1"/>
</dbReference>
<dbReference type="InterPro" id="IPR036273">
    <property type="entry name" value="CRAL/TRIO_N_dom_sf"/>
</dbReference>
<evidence type="ECO:0000313" key="3">
    <source>
        <dbReference type="EMBL" id="EST06435.1"/>
    </source>
</evidence>
<dbReference type="RefSeq" id="XP_016291424.1">
    <property type="nucleotide sequence ID" value="XM_016437877.1"/>
</dbReference>
<dbReference type="PANTHER" id="PTHR46590">
    <property type="entry name" value="PHOSPHATIDYLINOSITOL TRANSFER PROTEIN CSR1-RELATED"/>
    <property type="match status" value="1"/>
</dbReference>
<dbReference type="SUPFAM" id="SSF46938">
    <property type="entry name" value="CRAL/TRIO N-terminal domain"/>
    <property type="match status" value="1"/>
</dbReference>
<feature type="compositionally biased region" description="Basic and acidic residues" evidence="1">
    <location>
        <begin position="516"/>
        <end position="526"/>
    </location>
</feature>
<feature type="compositionally biased region" description="Acidic residues" evidence="1">
    <location>
        <begin position="471"/>
        <end position="487"/>
    </location>
</feature>
<feature type="compositionally biased region" description="Basic and acidic residues" evidence="1">
    <location>
        <begin position="534"/>
        <end position="555"/>
    </location>
</feature>
<sequence>MVTEIGQKDVEIQPGYVGNLTEEQEGKLQELWLKFFETCGNAEDDDGEGKKGGGGGGDLGGWDEKQDGPKGAGIPKDDKAKEEQKAKEEMAALDDLLKTYGGSALRTTFWKFVKMDNPDTDVLRFLRARKWDVSRAFAMMAGCMKWRLDNNVEELAENGDLGNAQIEKFLDQQRSGKTYAMGTTDDEQPIAYIHVAKHMTYGQPGASMSKYVIYAMESFRLLMQPPNDKVVLLFDMTGFGLKNMDWNCILFIVKCLEAYYPESLAILYIHNAPWVFSGIWKLLGPMLDPVVRSKVKFTKKPDDLDNVPKERLMSNMGGNNVNEFEFIEPEEGENDQTKDEEGKKKTWDKYMKVAKEYEQVTRKWCETKGKDEEVVKKRELLVKKLRVAQFEHEPYFRGKTVYHRNGTLDGQGVVTWEYKQKDGEVIRHVVGRKACVKTLKKEIKAIEKGDNPKDVEKRIGEEAEQNGVDGGEGEEGEEGEEGGEGEEAAAGAAAGGAAAGAGAGAAASSRRRKSSKDKDSSKDVFHEAPVASKADTRKAVDVNTDKVISSDEKAARKAARASRSGSNGSADGNAIGHANGNGAAKKGPTDYKNDDSTDSAGLKKKGSIKVKSGFAKLKSVVSSKG</sequence>
<gene>
    <name evidence="3" type="ORF">PSEUBRA_SCAF3g03940</name>
</gene>
<dbReference type="GeneID" id="27420555"/>
<dbReference type="eggNOG" id="KOG1470">
    <property type="taxonomic scope" value="Eukaryota"/>
</dbReference>
<dbReference type="CDD" id="cd00170">
    <property type="entry name" value="SEC14"/>
    <property type="match status" value="1"/>
</dbReference>
<feature type="region of interest" description="Disordered" evidence="1">
    <location>
        <begin position="461"/>
        <end position="605"/>
    </location>
</feature>
<feature type="domain" description="CRAL-TRIO" evidence="2">
    <location>
        <begin position="166"/>
        <end position="324"/>
    </location>
</feature>
<feature type="compositionally biased region" description="Basic and acidic residues" evidence="1">
    <location>
        <begin position="75"/>
        <end position="85"/>
    </location>
</feature>
<dbReference type="SMART" id="SM00516">
    <property type="entry name" value="SEC14"/>
    <property type="match status" value="1"/>
</dbReference>
<dbReference type="OrthoDB" id="43460at2759"/>
<protein>
    <recommendedName>
        <fullName evidence="2">CRAL-TRIO domain-containing protein</fullName>
    </recommendedName>
</protein>
<keyword evidence="4" id="KW-1185">Reference proteome</keyword>
<accession>V5EMS9</accession>
<feature type="compositionally biased region" description="Gly residues" evidence="1">
    <location>
        <begin position="493"/>
        <end position="503"/>
    </location>
</feature>
<dbReference type="PANTHER" id="PTHR46590:SF1">
    <property type="entry name" value="PHOSPHATIDYLINOSITOL TRANSFER PROTEIN CSR1"/>
    <property type="match status" value="1"/>
</dbReference>
<dbReference type="HOGENOM" id="CLU_016665_2_0_1"/>
<evidence type="ECO:0000313" key="4">
    <source>
        <dbReference type="Proteomes" id="UP000019377"/>
    </source>
</evidence>
<dbReference type="SMART" id="SM01100">
    <property type="entry name" value="CRAL_TRIO_N"/>
    <property type="match status" value="1"/>
</dbReference>
<evidence type="ECO:0000256" key="1">
    <source>
        <dbReference type="SAM" id="MobiDB-lite"/>
    </source>
</evidence>
<dbReference type="AlphaFoldDB" id="V5EMS9"/>
<dbReference type="OMA" id="WRLIKGW"/>
<reference evidence="4" key="1">
    <citation type="journal article" date="2013" name="Genome Announc.">
        <title>Draft genome sequence of Pseudozyma brasiliensis sp. nov. strain GHG001, a high producer of endo-1,4-xylanase isolated from an insect pest of sugarcane.</title>
        <authorList>
            <person name="Oliveira J.V.D.C."/>
            <person name="dos Santos R.A.C."/>
            <person name="Borges T.A."/>
            <person name="Riano-Pachon D.M."/>
            <person name="Goldman G.H."/>
        </authorList>
    </citation>
    <scope>NUCLEOTIDE SEQUENCE [LARGE SCALE GENOMIC DNA]</scope>
    <source>
        <strain evidence="4">GHG001</strain>
    </source>
</reference>
<feature type="region of interest" description="Disordered" evidence="1">
    <location>
        <begin position="42"/>
        <end position="85"/>
    </location>
</feature>
<feature type="compositionally biased region" description="Low complexity" evidence="1">
    <location>
        <begin position="561"/>
        <end position="586"/>
    </location>
</feature>
<dbReference type="SUPFAM" id="SSF52087">
    <property type="entry name" value="CRAL/TRIO domain"/>
    <property type="match status" value="1"/>
</dbReference>